<sequence>MVQNEQLQTNQQIELTAKQPVPIQPENSNRLILMVVGVIVVLTAMVEGYYFWKNRQTKQQAAVPTEIPLAEPTLIQNTPQPDKFAVWKTFADIATAKQNVGFLYCHAELAAPFRSLVRRRVSASQQ</sequence>
<dbReference type="AlphaFoldDB" id="A0A1F7GC95"/>
<keyword evidence="1" id="KW-0812">Transmembrane</keyword>
<feature type="transmembrane region" description="Helical" evidence="1">
    <location>
        <begin position="31"/>
        <end position="52"/>
    </location>
</feature>
<accession>A0A1F7GC95</accession>
<dbReference type="EMBL" id="MFZF01000016">
    <property type="protein sequence ID" value="OGK16540.1"/>
    <property type="molecule type" value="Genomic_DNA"/>
</dbReference>
<keyword evidence="1" id="KW-1133">Transmembrane helix</keyword>
<evidence type="ECO:0000256" key="1">
    <source>
        <dbReference type="SAM" id="Phobius"/>
    </source>
</evidence>
<comment type="caution">
    <text evidence="2">The sequence shown here is derived from an EMBL/GenBank/DDBJ whole genome shotgun (WGS) entry which is preliminary data.</text>
</comment>
<keyword evidence="1" id="KW-0472">Membrane</keyword>
<proteinExistence type="predicted"/>
<evidence type="ECO:0000313" key="2">
    <source>
        <dbReference type="EMBL" id="OGK16540.1"/>
    </source>
</evidence>
<dbReference type="Proteomes" id="UP000178372">
    <property type="component" value="Unassembled WGS sequence"/>
</dbReference>
<organism evidence="2 3">
    <name type="scientific">Candidatus Roizmanbacteria bacterium RIFCSPHIGHO2_01_FULL_39_12b</name>
    <dbReference type="NCBI Taxonomy" id="1802030"/>
    <lineage>
        <taxon>Bacteria</taxon>
        <taxon>Candidatus Roizmaniibacteriota</taxon>
    </lineage>
</organism>
<protein>
    <submittedName>
        <fullName evidence="2">Uncharacterized protein</fullName>
    </submittedName>
</protein>
<reference evidence="2 3" key="1">
    <citation type="journal article" date="2016" name="Nat. Commun.">
        <title>Thousands of microbial genomes shed light on interconnected biogeochemical processes in an aquifer system.</title>
        <authorList>
            <person name="Anantharaman K."/>
            <person name="Brown C.T."/>
            <person name="Hug L.A."/>
            <person name="Sharon I."/>
            <person name="Castelle C.J."/>
            <person name="Probst A.J."/>
            <person name="Thomas B.C."/>
            <person name="Singh A."/>
            <person name="Wilkins M.J."/>
            <person name="Karaoz U."/>
            <person name="Brodie E.L."/>
            <person name="Williams K.H."/>
            <person name="Hubbard S.S."/>
            <person name="Banfield J.F."/>
        </authorList>
    </citation>
    <scope>NUCLEOTIDE SEQUENCE [LARGE SCALE GENOMIC DNA]</scope>
</reference>
<name>A0A1F7GC95_9BACT</name>
<gene>
    <name evidence="2" type="ORF">A2690_04290</name>
</gene>
<evidence type="ECO:0000313" key="3">
    <source>
        <dbReference type="Proteomes" id="UP000178372"/>
    </source>
</evidence>